<dbReference type="WBParaSite" id="PgR031_g034_t02">
    <property type="protein sequence ID" value="PgR031_g034_t02"/>
    <property type="gene ID" value="PgR031_g034"/>
</dbReference>
<accession>A0A915B8X4</accession>
<evidence type="ECO:0000313" key="1">
    <source>
        <dbReference type="Proteomes" id="UP000887569"/>
    </source>
</evidence>
<dbReference type="WBParaSite" id="PgR031_g034_t01">
    <property type="protein sequence ID" value="PgR031_g034_t01"/>
    <property type="gene ID" value="PgR031_g034"/>
</dbReference>
<proteinExistence type="predicted"/>
<keyword evidence="1" id="KW-1185">Reference proteome</keyword>
<evidence type="ECO:0000313" key="3">
    <source>
        <dbReference type="WBParaSite" id="PgR031_g034_t02"/>
    </source>
</evidence>
<evidence type="ECO:0000313" key="2">
    <source>
        <dbReference type="WBParaSite" id="PgR031_g034_t01"/>
    </source>
</evidence>
<protein>
    <submittedName>
        <fullName evidence="2 3">Glucuronosyltransferase</fullName>
    </submittedName>
</protein>
<sequence length="123" mass="14104">MIIAFPGMLDGLMQEILISSTRKNRHRVANIVFPLHNTIPNGIHPSTWLFRYSIICMNHIPDSCLVSYEKWPTNFITVQFHTFILHSATTTARDYEKRSNNTYSHDAPSCRGITSANFCANKF</sequence>
<reference evidence="2 3" key="1">
    <citation type="submission" date="2022-11" db="UniProtKB">
        <authorList>
            <consortium name="WormBaseParasite"/>
        </authorList>
    </citation>
    <scope>IDENTIFICATION</scope>
</reference>
<dbReference type="Proteomes" id="UP000887569">
    <property type="component" value="Unplaced"/>
</dbReference>
<name>A0A915B8X4_PARUN</name>
<organism evidence="1 2">
    <name type="scientific">Parascaris univalens</name>
    <name type="common">Nematode worm</name>
    <dbReference type="NCBI Taxonomy" id="6257"/>
    <lineage>
        <taxon>Eukaryota</taxon>
        <taxon>Metazoa</taxon>
        <taxon>Ecdysozoa</taxon>
        <taxon>Nematoda</taxon>
        <taxon>Chromadorea</taxon>
        <taxon>Rhabditida</taxon>
        <taxon>Spirurina</taxon>
        <taxon>Ascaridomorpha</taxon>
        <taxon>Ascaridoidea</taxon>
        <taxon>Ascarididae</taxon>
        <taxon>Parascaris</taxon>
    </lineage>
</organism>
<dbReference type="AlphaFoldDB" id="A0A915B8X4"/>